<dbReference type="Gene3D" id="2.10.25.10">
    <property type="entry name" value="Laminin"/>
    <property type="match status" value="5"/>
</dbReference>
<dbReference type="SMART" id="SM00369">
    <property type="entry name" value="LRR_TYP"/>
    <property type="match status" value="17"/>
</dbReference>
<keyword evidence="3 7" id="KW-0732">Signal</keyword>
<feature type="domain" description="EGF-like" evidence="9">
    <location>
        <begin position="1088"/>
        <end position="1129"/>
    </location>
</feature>
<dbReference type="SUPFAM" id="SSF49899">
    <property type="entry name" value="Concanavalin A-like lectins/glucanases"/>
    <property type="match status" value="1"/>
</dbReference>
<proteinExistence type="predicted"/>
<dbReference type="CDD" id="cd00110">
    <property type="entry name" value="LamG"/>
    <property type="match status" value="1"/>
</dbReference>
<protein>
    <submittedName>
        <fullName evidence="10">Oidioi.mRNA.OKI2018_I69.chr2.g4433.t1.cds</fullName>
    </submittedName>
</protein>
<dbReference type="Pfam" id="PF13855">
    <property type="entry name" value="LRR_8"/>
    <property type="match status" value="5"/>
</dbReference>
<dbReference type="CDD" id="cd00054">
    <property type="entry name" value="EGF_CA"/>
    <property type="match status" value="3"/>
</dbReference>
<dbReference type="SMART" id="SM00181">
    <property type="entry name" value="EGF"/>
    <property type="match status" value="8"/>
</dbReference>
<feature type="disulfide bond" evidence="6">
    <location>
        <begin position="997"/>
        <end position="1006"/>
    </location>
</feature>
<dbReference type="Pfam" id="PF00054">
    <property type="entry name" value="Laminin_G_1"/>
    <property type="match status" value="1"/>
</dbReference>
<dbReference type="InterPro" id="IPR013320">
    <property type="entry name" value="ConA-like_dom_sf"/>
</dbReference>
<dbReference type="EMBL" id="OU015567">
    <property type="protein sequence ID" value="CAG5109969.1"/>
    <property type="molecule type" value="Genomic_DNA"/>
</dbReference>
<feature type="disulfide bond" evidence="6">
    <location>
        <begin position="953"/>
        <end position="962"/>
    </location>
</feature>
<feature type="domain" description="EGF-like" evidence="9">
    <location>
        <begin position="926"/>
        <end position="963"/>
    </location>
</feature>
<dbReference type="PROSITE" id="PS50026">
    <property type="entry name" value="EGF_3"/>
    <property type="match status" value="6"/>
</dbReference>
<evidence type="ECO:0000256" key="6">
    <source>
        <dbReference type="PROSITE-ProRule" id="PRU00076"/>
    </source>
</evidence>
<dbReference type="PROSITE" id="PS01186">
    <property type="entry name" value="EGF_2"/>
    <property type="match status" value="5"/>
</dbReference>
<feature type="signal peptide" evidence="7">
    <location>
        <begin position="1"/>
        <end position="17"/>
    </location>
</feature>
<feature type="disulfide bond" evidence="6">
    <location>
        <begin position="1119"/>
        <end position="1128"/>
    </location>
</feature>
<dbReference type="PANTHER" id="PTHR24369:SF210">
    <property type="entry name" value="CHAOPTIN-RELATED"/>
    <property type="match status" value="1"/>
</dbReference>
<dbReference type="SMART" id="SM00365">
    <property type="entry name" value="LRR_SD22"/>
    <property type="match status" value="8"/>
</dbReference>
<keyword evidence="2" id="KW-0433">Leucine-rich repeat</keyword>
<dbReference type="SMART" id="SM00082">
    <property type="entry name" value="LRRCT"/>
    <property type="match status" value="4"/>
</dbReference>
<dbReference type="InterPro" id="IPR001791">
    <property type="entry name" value="Laminin_G"/>
</dbReference>
<dbReference type="InterPro" id="IPR000372">
    <property type="entry name" value="LRRNT"/>
</dbReference>
<keyword evidence="5 6" id="KW-1015">Disulfide bond</keyword>
<feature type="chain" id="PRO_5046806495" evidence="7">
    <location>
        <begin position="18"/>
        <end position="1582"/>
    </location>
</feature>
<evidence type="ECO:0000256" key="5">
    <source>
        <dbReference type="ARBA" id="ARBA00023157"/>
    </source>
</evidence>
<comment type="caution">
    <text evidence="6">Lacks conserved residue(s) required for the propagation of feature annotation.</text>
</comment>
<dbReference type="SUPFAM" id="SSF57196">
    <property type="entry name" value="EGF/Laminin"/>
    <property type="match status" value="4"/>
</dbReference>
<feature type="disulfide bond" evidence="6">
    <location>
        <begin position="1453"/>
        <end position="1463"/>
    </location>
</feature>
<dbReference type="SMART" id="SM00282">
    <property type="entry name" value="LamG"/>
    <property type="match status" value="1"/>
</dbReference>
<feature type="domain" description="EGF-like" evidence="9">
    <location>
        <begin position="967"/>
        <end position="1007"/>
    </location>
</feature>
<dbReference type="Gene3D" id="2.60.120.200">
    <property type="match status" value="1"/>
</dbReference>
<dbReference type="InterPro" id="IPR001881">
    <property type="entry name" value="EGF-like_Ca-bd_dom"/>
</dbReference>
<dbReference type="SUPFAM" id="SSF52058">
    <property type="entry name" value="L domain-like"/>
    <property type="match status" value="3"/>
</dbReference>
<dbReference type="PANTHER" id="PTHR24369">
    <property type="entry name" value="ANTIGEN BSP, PUTATIVE-RELATED"/>
    <property type="match status" value="1"/>
</dbReference>
<feature type="domain" description="EGF-like" evidence="9">
    <location>
        <begin position="1049"/>
        <end position="1086"/>
    </location>
</feature>
<reference evidence="10 11" key="1">
    <citation type="submission" date="2021-04" db="EMBL/GenBank/DDBJ databases">
        <authorList>
            <person name="Bliznina A."/>
        </authorList>
    </citation>
    <scope>NUCLEOTIDE SEQUENCE [LARGE SCALE GENOMIC DNA]</scope>
</reference>
<feature type="disulfide bond" evidence="6">
    <location>
        <begin position="1100"/>
        <end position="1117"/>
    </location>
</feature>
<dbReference type="InterPro" id="IPR000742">
    <property type="entry name" value="EGF"/>
</dbReference>
<dbReference type="InterPro" id="IPR000483">
    <property type="entry name" value="Cys-rich_flank_reg_C"/>
</dbReference>
<dbReference type="SMART" id="SM00179">
    <property type="entry name" value="EGF_CA"/>
    <property type="match status" value="4"/>
</dbReference>
<dbReference type="Proteomes" id="UP001158576">
    <property type="component" value="Chromosome 2"/>
</dbReference>
<sequence>MKLFWLFSAIFIPQNASEKHGCEEKPLKSGKIELDCSRRGFSDFPEISRNEAQNIERLDLRGNNLTNIYREALRYFVNLKVLNVGQNQIDHIDQQSFEKTKKLTRLYLDDNDLTRLPSKLLHQLKRLQKLDISNNGLLSLNKRQFRRSKKLKTIHLTGNKLSCLDENLFNSCRRLRELHLKENMISFFQPGIFDKLKKLKVLSVEKLPLYCDCQISYFISYLDSKRRSDEIAPYTTCSGGRLKDGDLSMHELIRDLDPSRLYCPTSYDVPDLRKCPEEPTCPAECTCKEATSDTIHMNCRDKRLQKVPKHGPENVVNLILEDNELTELRAREFTQYRRIQGLDLSKNKIETIDEKAFDGLVNLQKLYLYENQLTSIGPGTLNGLRGLQTIMMNSNKLKCLPADLLNDQRGSLIIALHNNELTTLPNGFFSSNKKIQTLMLFDNPWNCDCQLKWLADYFDSSRTRAQRAKCAGPGNKAGTLLQNLNKSDLKCSRYEERTVSTCDVKCPRGCSCDARSGQVRCVGQNWSSVNFPFPSFMTSLDLSNNRLRELPKSLSRYSLKELILKNNQLELTVDMFKDFKMLEILKLDSNAINALPQFAFSGLSNLKELSLRENQISCIANDTFMPFDLEKLSRLDLFQNNLQEIGDGTLQQFKNLEYFNIMKNPVNCNCLFQSTAKYMQSVKNQIALGFPKCNEPQYLQGYYILDIPLSDLKCAQGETDHVKCQTGSKCPRKCHCNEKTKLVDCSNRQLTSIELEMIPTDTKELLLKNNQIESLPELQNFKELVLLDLSSNRIRGISPNTFSLPKLKFLMLAGNRIGCLIENSFAGLPNLNMLTLNENRIKRIPESAFPSSVLNSITRISLSDNELDCDCKLEWLARWIQQAHTETGEATCASPGRLKGATLIDRQIPPTMRQFCDSDNNEDQCNVCASNPCKNDGKCLNSSSSPFSFQCICPKGFKGNTCEQRAIADPCADSPCFNGICRSGLSEDEPQNYWCDCLTGFGGQHCEEKIDLCATKSCPADSIGCVDSINAPQCLCPEGKLLSLDGCKHEDMCISRKPCRNDGRCIPSLGGYECECPRGWTGKDCDRPQSPCQSSDGSPCFNGGVCQVTHSAPLFSCNCPSNFTGQYCELERRYEVYMNDGTQQIQRDERCRNGHSFDKKTDSCRCSNGFSGQQCENIETISLSEKRSYSKIVLPTPAFSSSSIMRTRSTINITLTIRPERKSGIILYLGDGEKNDFIAVELISGMIRVRHADVALFLEKSLEIDVEHRLEVFINRTAVKVKLNDLTTSALKAKPTQIIDLIYSGDLFTGGLSSTLFAKALAAGHITKESGSFSGCIGKISVNDKAMYFTGAENLKNVALGCTFRPSCVDGASCEHGTCVSAGNRKSCKCQSGWTGPLCSVKKDESECEANCVNGKCITIRGEETCQCSNGYRSKKNRYGRKSGKECTIKDPCVGYDCGHGRCQIGRRNKPVCKCQRNYSGDRCEIRENNCKLRKHFGSYSYSESNSIYCKIEGIERNWCEGRRIKHSRKQLCHTGYECVEQSEDRILTLTCNDGSTIMKPVPFVKSCSCRRATRQSSFFLS</sequence>
<feature type="disulfide bond" evidence="6">
    <location>
        <begin position="971"/>
        <end position="981"/>
    </location>
</feature>
<evidence type="ECO:0000259" key="9">
    <source>
        <dbReference type="PROSITE" id="PS50026"/>
    </source>
</evidence>
<feature type="disulfide bond" evidence="6">
    <location>
        <begin position="1475"/>
        <end position="1484"/>
    </location>
</feature>
<dbReference type="InterPro" id="IPR001611">
    <property type="entry name" value="Leu-rich_rpt"/>
</dbReference>
<feature type="disulfide bond" evidence="6">
    <location>
        <begin position="1076"/>
        <end position="1085"/>
    </location>
</feature>
<dbReference type="Pfam" id="PF01463">
    <property type="entry name" value="LRRCT"/>
    <property type="match status" value="1"/>
</dbReference>
<feature type="domain" description="EGF-like" evidence="9">
    <location>
        <begin position="1370"/>
        <end position="1400"/>
    </location>
</feature>
<evidence type="ECO:0000256" key="1">
    <source>
        <dbReference type="ARBA" id="ARBA00022473"/>
    </source>
</evidence>
<dbReference type="PROSITE" id="PS50025">
    <property type="entry name" value="LAM_G_DOMAIN"/>
    <property type="match status" value="1"/>
</dbReference>
<feature type="disulfide bond" evidence="6">
    <location>
        <begin position="1390"/>
        <end position="1399"/>
    </location>
</feature>
<gene>
    <name evidence="10" type="ORF">OKIOD_LOCUS13198</name>
</gene>
<feature type="domain" description="EGF-like" evidence="9">
    <location>
        <begin position="1449"/>
        <end position="1485"/>
    </location>
</feature>
<dbReference type="InterPro" id="IPR003591">
    <property type="entry name" value="Leu-rich_rpt_typical-subtyp"/>
</dbReference>
<evidence type="ECO:0000256" key="7">
    <source>
        <dbReference type="SAM" id="SignalP"/>
    </source>
</evidence>
<evidence type="ECO:0000313" key="10">
    <source>
        <dbReference type="EMBL" id="CAG5109969.1"/>
    </source>
</evidence>
<dbReference type="SMART" id="SM00364">
    <property type="entry name" value="LRR_BAC"/>
    <property type="match status" value="6"/>
</dbReference>
<evidence type="ECO:0000256" key="3">
    <source>
        <dbReference type="ARBA" id="ARBA00022729"/>
    </source>
</evidence>
<dbReference type="InterPro" id="IPR032675">
    <property type="entry name" value="LRR_dom_sf"/>
</dbReference>
<dbReference type="InterPro" id="IPR050541">
    <property type="entry name" value="LRR_TM_domain-containing"/>
</dbReference>
<organism evidence="10 11">
    <name type="scientific">Oikopleura dioica</name>
    <name type="common">Tunicate</name>
    <dbReference type="NCBI Taxonomy" id="34765"/>
    <lineage>
        <taxon>Eukaryota</taxon>
        <taxon>Metazoa</taxon>
        <taxon>Chordata</taxon>
        <taxon>Tunicata</taxon>
        <taxon>Appendicularia</taxon>
        <taxon>Copelata</taxon>
        <taxon>Oikopleuridae</taxon>
        <taxon>Oikopleura</taxon>
    </lineage>
</organism>
<keyword evidence="4" id="KW-0677">Repeat</keyword>
<feature type="domain" description="Laminin G" evidence="8">
    <location>
        <begin position="1181"/>
        <end position="1362"/>
    </location>
</feature>
<dbReference type="Pfam" id="PF00008">
    <property type="entry name" value="EGF"/>
    <property type="match status" value="2"/>
</dbReference>
<dbReference type="SMART" id="SM00013">
    <property type="entry name" value="LRRNT"/>
    <property type="match status" value="3"/>
</dbReference>
<keyword evidence="11" id="KW-1185">Reference proteome</keyword>
<dbReference type="PROSITE" id="PS00022">
    <property type="entry name" value="EGF_1"/>
    <property type="match status" value="7"/>
</dbReference>
<keyword evidence="6" id="KW-0245">EGF-like domain</keyword>
<dbReference type="Gene3D" id="3.80.10.10">
    <property type="entry name" value="Ribonuclease Inhibitor"/>
    <property type="match status" value="6"/>
</dbReference>
<evidence type="ECO:0000256" key="2">
    <source>
        <dbReference type="ARBA" id="ARBA00022614"/>
    </source>
</evidence>
<name>A0ABN7T3R6_OIKDI</name>
<keyword evidence="1" id="KW-0217">Developmental protein</keyword>
<evidence type="ECO:0000313" key="11">
    <source>
        <dbReference type="Proteomes" id="UP001158576"/>
    </source>
</evidence>
<evidence type="ECO:0000259" key="8">
    <source>
        <dbReference type="PROSITE" id="PS50025"/>
    </source>
</evidence>
<evidence type="ECO:0000256" key="4">
    <source>
        <dbReference type="ARBA" id="ARBA00022737"/>
    </source>
</evidence>
<dbReference type="PROSITE" id="PS51450">
    <property type="entry name" value="LRR"/>
    <property type="match status" value="6"/>
</dbReference>
<accession>A0ABN7T3R6</accession>